<dbReference type="InterPro" id="IPR057265">
    <property type="entry name" value="Ribosomal_uL22_arc-type"/>
</dbReference>
<evidence type="ECO:0000256" key="5">
    <source>
        <dbReference type="RuleBase" id="RU004005"/>
    </source>
</evidence>
<evidence type="ECO:0000313" key="8">
    <source>
        <dbReference type="Proteomes" id="UP000077245"/>
    </source>
</evidence>
<dbReference type="Pfam" id="PF00237">
    <property type="entry name" value="Ribosomal_L22"/>
    <property type="match status" value="1"/>
</dbReference>
<dbReference type="SUPFAM" id="SSF54843">
    <property type="entry name" value="Ribosomal protein L22"/>
    <property type="match status" value="1"/>
</dbReference>
<keyword evidence="2 4" id="KW-0689">Ribosomal protein</keyword>
<dbReference type="CDD" id="cd00336">
    <property type="entry name" value="Ribosomal_L22"/>
    <property type="match status" value="1"/>
</dbReference>
<dbReference type="AlphaFoldDB" id="A0A165ZV26"/>
<dbReference type="GO" id="GO:0022625">
    <property type="term" value="C:cytosolic large ribosomal subunit"/>
    <property type="evidence" value="ECO:0007669"/>
    <property type="project" value="UniProtKB-UniRule"/>
</dbReference>
<sequence>MVKVNYAYNKEDNKEFEEKKTARAMGKSLKISPKHSVEICREIRGLEVEKAKNYLNDVINMNKAVPFKRHNKKVGHRKGLQGWPSGRYPVKAATHILQVLENAEANAEYIGLDTESLKIEHISSHRGFIFRGSIPRAFGRATPFNTPTTHIQIVLGEV</sequence>
<dbReference type="RefSeq" id="WP_067092103.1">
    <property type="nucleotide sequence ID" value="NZ_LWMV01000191.1"/>
</dbReference>
<evidence type="ECO:0000313" key="7">
    <source>
        <dbReference type="EMBL" id="KZX11201.1"/>
    </source>
</evidence>
<dbReference type="PROSITE" id="PS00464">
    <property type="entry name" value="RIBOSOMAL_L22"/>
    <property type="match status" value="1"/>
</dbReference>
<dbReference type="PATRIC" id="fig|49547.3.peg.1574"/>
<dbReference type="GO" id="GO:0003735">
    <property type="term" value="F:structural constituent of ribosome"/>
    <property type="evidence" value="ECO:0007669"/>
    <property type="project" value="UniProtKB-UniRule"/>
</dbReference>
<evidence type="ECO:0000256" key="6">
    <source>
        <dbReference type="RuleBase" id="RU004007"/>
    </source>
</evidence>
<dbReference type="Gene3D" id="3.90.470.10">
    <property type="entry name" value="Ribosomal protein L22/L17"/>
    <property type="match status" value="1"/>
</dbReference>
<dbReference type="HAMAP" id="MF_01331_A">
    <property type="entry name" value="Ribosomal_uL22_A"/>
    <property type="match status" value="1"/>
</dbReference>
<dbReference type="InterPro" id="IPR018260">
    <property type="entry name" value="Ribosomal_uL22_CS"/>
</dbReference>
<dbReference type="EMBL" id="LWMV01000191">
    <property type="protein sequence ID" value="KZX11201.1"/>
    <property type="molecule type" value="Genomic_DNA"/>
</dbReference>
<dbReference type="InterPro" id="IPR001063">
    <property type="entry name" value="Ribosomal_uL22"/>
</dbReference>
<dbReference type="GO" id="GO:0002181">
    <property type="term" value="P:cytoplasmic translation"/>
    <property type="evidence" value="ECO:0007669"/>
    <property type="project" value="TreeGrafter"/>
</dbReference>
<dbReference type="Proteomes" id="UP000077245">
    <property type="component" value="Unassembled WGS sequence"/>
</dbReference>
<keyword evidence="8" id="KW-1185">Reference proteome</keyword>
<evidence type="ECO:0000256" key="3">
    <source>
        <dbReference type="ARBA" id="ARBA00023274"/>
    </source>
</evidence>
<dbReference type="NCBIfam" id="TIGR01038">
    <property type="entry name" value="uL22_arch_euk"/>
    <property type="match status" value="1"/>
</dbReference>
<evidence type="ECO:0000256" key="1">
    <source>
        <dbReference type="ARBA" id="ARBA00009451"/>
    </source>
</evidence>
<keyword evidence="3 4" id="KW-0687">Ribonucleoprotein</keyword>
<comment type="similarity">
    <text evidence="1 4 5">Belongs to the universal ribosomal protein uL22 family.</text>
</comment>
<dbReference type="InterPro" id="IPR036394">
    <property type="entry name" value="Ribosomal_uL22_sf"/>
</dbReference>
<dbReference type="STRING" id="49547.MBCUR_14730"/>
<dbReference type="PANTHER" id="PTHR11593:SF10">
    <property type="entry name" value="60S RIBOSOMAL PROTEIN L17"/>
    <property type="match status" value="1"/>
</dbReference>
<gene>
    <name evidence="7" type="primary">rplV</name>
    <name evidence="4" type="synonym">rpl22</name>
    <name evidence="7" type="ORF">MBCUR_14730</name>
</gene>
<dbReference type="NCBIfam" id="NF003260">
    <property type="entry name" value="PRK04223.1"/>
    <property type="match status" value="1"/>
</dbReference>
<organism evidence="7 8">
    <name type="scientific">Methanobrevibacter curvatus</name>
    <dbReference type="NCBI Taxonomy" id="49547"/>
    <lineage>
        <taxon>Archaea</taxon>
        <taxon>Methanobacteriati</taxon>
        <taxon>Methanobacteriota</taxon>
        <taxon>Methanomada group</taxon>
        <taxon>Methanobacteria</taxon>
        <taxon>Methanobacteriales</taxon>
        <taxon>Methanobacteriaceae</taxon>
        <taxon>Methanobrevibacter</taxon>
    </lineage>
</organism>
<accession>A0A165ZV26</accession>
<comment type="function">
    <text evidence="4 6">This protein binds specifically to 23S rRNA. It makes multiple contacts with different domains of the 23S rRNA in the assembled 50S subunit and ribosome.</text>
</comment>
<evidence type="ECO:0000256" key="2">
    <source>
        <dbReference type="ARBA" id="ARBA00022980"/>
    </source>
</evidence>
<dbReference type="PANTHER" id="PTHR11593">
    <property type="entry name" value="60S RIBOSOMAL PROTEIN L17"/>
    <property type="match status" value="1"/>
</dbReference>
<name>A0A165ZV26_9EURY</name>
<evidence type="ECO:0000256" key="4">
    <source>
        <dbReference type="HAMAP-Rule" id="MF_01331"/>
    </source>
</evidence>
<reference evidence="7 8" key="1">
    <citation type="submission" date="2016-04" db="EMBL/GenBank/DDBJ databases">
        <title>Genome sequence of Methanobrevibacter curvatus DSM 11111.</title>
        <authorList>
            <person name="Poehlein A."/>
            <person name="Seedorf H."/>
            <person name="Daniel R."/>
        </authorList>
    </citation>
    <scope>NUCLEOTIDE SEQUENCE [LARGE SCALE GENOMIC DNA]</scope>
    <source>
        <strain evidence="7 8">DSM 11111</strain>
    </source>
</reference>
<comment type="function">
    <text evidence="4">The globular domain of the protein is located near the polypeptide exit tunnel on the outside of the subunit, while an extended beta-hairpin is found that lines the wall of the exit tunnel in the center of the 70S ribosome.</text>
</comment>
<dbReference type="InterPro" id="IPR005721">
    <property type="entry name" value="Ribosomal_uL22_euk/arc"/>
</dbReference>
<proteinExistence type="inferred from homology"/>
<comment type="subunit">
    <text evidence="4 6">Part of the 50S ribosomal subunit.</text>
</comment>
<dbReference type="GO" id="GO:0019843">
    <property type="term" value="F:rRNA binding"/>
    <property type="evidence" value="ECO:0007669"/>
    <property type="project" value="UniProtKB-UniRule"/>
</dbReference>
<protein>
    <recommendedName>
        <fullName evidence="4">Large ribosomal subunit protein uL22</fullName>
    </recommendedName>
</protein>
<dbReference type="OrthoDB" id="314984at2157"/>
<keyword evidence="4 6" id="KW-0694">RNA-binding</keyword>
<keyword evidence="4 6" id="KW-0699">rRNA-binding</keyword>
<comment type="caution">
    <text evidence="7">The sequence shown here is derived from an EMBL/GenBank/DDBJ whole genome shotgun (WGS) entry which is preliminary data.</text>
</comment>